<evidence type="ECO:0000259" key="2">
    <source>
        <dbReference type="PROSITE" id="PS51304"/>
    </source>
</evidence>
<dbReference type="InterPro" id="IPR013320">
    <property type="entry name" value="ConA-like_dom_sf"/>
</dbReference>
<dbReference type="GO" id="GO:0030246">
    <property type="term" value="F:carbohydrate binding"/>
    <property type="evidence" value="ECO:0007669"/>
    <property type="project" value="UniProtKB-KW"/>
</dbReference>
<keyword evidence="1" id="KW-0430">Lectin</keyword>
<reference evidence="3" key="3">
    <citation type="submission" date="2025-09" db="UniProtKB">
        <authorList>
            <consortium name="Ensembl"/>
        </authorList>
    </citation>
    <scope>IDENTIFICATION</scope>
</reference>
<feature type="domain" description="Galectin" evidence="2">
    <location>
        <begin position="62"/>
        <end position="88"/>
    </location>
</feature>
<dbReference type="Proteomes" id="UP000314982">
    <property type="component" value="Unassembled WGS sequence"/>
</dbReference>
<name>A0A4W5KL40_9TELE</name>
<dbReference type="Gene3D" id="2.60.120.200">
    <property type="match status" value="1"/>
</dbReference>
<reference evidence="4" key="1">
    <citation type="submission" date="2018-06" db="EMBL/GenBank/DDBJ databases">
        <title>Genome assembly of Danube salmon.</title>
        <authorList>
            <person name="Macqueen D.J."/>
            <person name="Gundappa M.K."/>
        </authorList>
    </citation>
    <scope>NUCLEOTIDE SEQUENCE [LARGE SCALE GENOMIC DNA]</scope>
</reference>
<reference evidence="3" key="2">
    <citation type="submission" date="2025-08" db="UniProtKB">
        <authorList>
            <consortium name="Ensembl"/>
        </authorList>
    </citation>
    <scope>IDENTIFICATION</scope>
</reference>
<evidence type="ECO:0000313" key="3">
    <source>
        <dbReference type="Ensembl" id="ENSHHUP00000011125.1"/>
    </source>
</evidence>
<dbReference type="PROSITE" id="PS51304">
    <property type="entry name" value="GALECTIN"/>
    <property type="match status" value="1"/>
</dbReference>
<protein>
    <recommendedName>
        <fullName evidence="2">Galectin domain-containing protein</fullName>
    </recommendedName>
</protein>
<organism evidence="3 4">
    <name type="scientific">Hucho hucho</name>
    <name type="common">huchen</name>
    <dbReference type="NCBI Taxonomy" id="62062"/>
    <lineage>
        <taxon>Eukaryota</taxon>
        <taxon>Metazoa</taxon>
        <taxon>Chordata</taxon>
        <taxon>Craniata</taxon>
        <taxon>Vertebrata</taxon>
        <taxon>Euteleostomi</taxon>
        <taxon>Actinopterygii</taxon>
        <taxon>Neopterygii</taxon>
        <taxon>Teleostei</taxon>
        <taxon>Protacanthopterygii</taxon>
        <taxon>Salmoniformes</taxon>
        <taxon>Salmonidae</taxon>
        <taxon>Salmoninae</taxon>
        <taxon>Hucho</taxon>
    </lineage>
</organism>
<dbReference type="InterPro" id="IPR001079">
    <property type="entry name" value="Galectin_CRD"/>
</dbReference>
<accession>A0A4W5KL40</accession>
<keyword evidence="4" id="KW-1185">Reference proteome</keyword>
<sequence>MVLSLYKTSHPAASVSCSRTRLSSISPSTRLSVCLSVDLLVTVIMFVAPPGYQPIYNPSIPYVGPIYGGLRSGMSIYIHGVIPHEITR</sequence>
<dbReference type="Ensembl" id="ENSHHUT00000011476.1">
    <property type="protein sequence ID" value="ENSHHUP00000011125.1"/>
    <property type="gene ID" value="ENSHHUG00000006808.1"/>
</dbReference>
<evidence type="ECO:0000256" key="1">
    <source>
        <dbReference type="ARBA" id="ARBA00022734"/>
    </source>
</evidence>
<dbReference type="SUPFAM" id="SSF49899">
    <property type="entry name" value="Concanavalin A-like lectins/glucanases"/>
    <property type="match status" value="1"/>
</dbReference>
<evidence type="ECO:0000313" key="4">
    <source>
        <dbReference type="Proteomes" id="UP000314982"/>
    </source>
</evidence>
<dbReference type="AlphaFoldDB" id="A0A4W5KL40"/>
<proteinExistence type="predicted"/>